<reference evidence="3" key="1">
    <citation type="submission" date="2025-08" db="UniProtKB">
        <authorList>
            <consortium name="RefSeq"/>
        </authorList>
    </citation>
    <scope>IDENTIFICATION</scope>
    <source>
        <tissue evidence="3">Muscle</tissue>
    </source>
</reference>
<dbReference type="PROSITE" id="PS50041">
    <property type="entry name" value="C_TYPE_LECTIN_2"/>
    <property type="match status" value="1"/>
</dbReference>
<sequence length="236" mass="26850">MSWSQAQSYCQQTYTDLVFVYSEEDLVKLEASRPLLAYGYAWIGGYDMKSDYSDSQNITESDNTTTHSTSSDCLALNIFSWKRVKKDCEMPFSFYCSRNEGKRVVLRMQVKPGGQVNTQDPVIRVKMLAKINDKLNKLGLGDAIKIRWLTRREKQRKNSDNNTCTLDTPSKDPPPDKRIFTTTHTPSCVFQDVDERPFPITIIPGPDLNGKHLGGPAYNLQFPKIDHSMARLAPED</sequence>
<dbReference type="PANTHER" id="PTHR45784">
    <property type="entry name" value="C-TYPE LECTIN DOMAIN FAMILY 20 MEMBER A-RELATED"/>
    <property type="match status" value="1"/>
</dbReference>
<dbReference type="Proteomes" id="UP001155660">
    <property type="component" value="Chromosome B2"/>
</dbReference>
<dbReference type="InterPro" id="IPR001304">
    <property type="entry name" value="C-type_lectin-like"/>
</dbReference>
<evidence type="ECO:0000256" key="1">
    <source>
        <dbReference type="SAM" id="MobiDB-lite"/>
    </source>
</evidence>
<protein>
    <submittedName>
        <fullName evidence="3">Uncharacterized protein LOC109057331</fullName>
    </submittedName>
</protein>
<dbReference type="KEGG" id="ccar:109057331"/>
<feature type="domain" description="C-type lectin" evidence="2">
    <location>
        <begin position="1"/>
        <end position="97"/>
    </location>
</feature>
<dbReference type="AlphaFoldDB" id="A0A9Q9W1I1"/>
<proteinExistence type="predicted"/>
<accession>A0A9Q9W1I1</accession>
<dbReference type="PANTHER" id="PTHR45784:SF5">
    <property type="entry name" value="C-TYPE LECTIN DOMAIN FAMILY 20 MEMBER A-RELATED"/>
    <property type="match status" value="1"/>
</dbReference>
<dbReference type="GeneID" id="109057331"/>
<organism evidence="3">
    <name type="scientific">Cyprinus carpio</name>
    <name type="common">Common carp</name>
    <dbReference type="NCBI Taxonomy" id="7962"/>
    <lineage>
        <taxon>Eukaryota</taxon>
        <taxon>Metazoa</taxon>
        <taxon>Chordata</taxon>
        <taxon>Craniata</taxon>
        <taxon>Vertebrata</taxon>
        <taxon>Euteleostomi</taxon>
        <taxon>Actinopterygii</taxon>
        <taxon>Neopterygii</taxon>
        <taxon>Teleostei</taxon>
        <taxon>Ostariophysi</taxon>
        <taxon>Cypriniformes</taxon>
        <taxon>Cyprinidae</taxon>
        <taxon>Cyprininae</taxon>
        <taxon>Cyprinus</taxon>
    </lineage>
</organism>
<dbReference type="RefSeq" id="XP_042575114.1">
    <property type="nucleotide sequence ID" value="XM_042719180.1"/>
</dbReference>
<evidence type="ECO:0000259" key="2">
    <source>
        <dbReference type="PROSITE" id="PS50041"/>
    </source>
</evidence>
<name>A0A9Q9W1I1_CYPCA</name>
<dbReference type="Pfam" id="PF00059">
    <property type="entry name" value="Lectin_C"/>
    <property type="match status" value="1"/>
</dbReference>
<evidence type="ECO:0000313" key="3">
    <source>
        <dbReference type="RefSeq" id="XP_042575114.1"/>
    </source>
</evidence>
<gene>
    <name evidence="3" type="primary">LOC109057331</name>
</gene>
<dbReference type="OrthoDB" id="8931997at2759"/>
<feature type="region of interest" description="Disordered" evidence="1">
    <location>
        <begin position="156"/>
        <end position="177"/>
    </location>
</feature>